<dbReference type="PROSITE" id="PS50158">
    <property type="entry name" value="ZF_CCHC"/>
    <property type="match status" value="1"/>
</dbReference>
<feature type="domain" description="CCHC-type" evidence="4">
    <location>
        <begin position="209"/>
        <end position="224"/>
    </location>
</feature>
<keyword evidence="1" id="KW-0479">Metal-binding</keyword>
<evidence type="ECO:0000259" key="4">
    <source>
        <dbReference type="PROSITE" id="PS50158"/>
    </source>
</evidence>
<feature type="region of interest" description="Disordered" evidence="3">
    <location>
        <begin position="151"/>
        <end position="198"/>
    </location>
</feature>
<keyword evidence="6" id="KW-1185">Reference proteome</keyword>
<proteinExistence type="predicted"/>
<evidence type="ECO:0000313" key="6">
    <source>
        <dbReference type="Proteomes" id="UP000193920"/>
    </source>
</evidence>
<reference evidence="5 6" key="1">
    <citation type="submission" date="2016-08" db="EMBL/GenBank/DDBJ databases">
        <title>A Parts List for Fungal Cellulosomes Revealed by Comparative Genomics.</title>
        <authorList>
            <consortium name="DOE Joint Genome Institute"/>
            <person name="Haitjema C.H."/>
            <person name="Gilmore S.P."/>
            <person name="Henske J.K."/>
            <person name="Solomon K.V."/>
            <person name="De Groot R."/>
            <person name="Kuo A."/>
            <person name="Mondo S.J."/>
            <person name="Salamov A.A."/>
            <person name="Labutti K."/>
            <person name="Zhao Z."/>
            <person name="Chiniquy J."/>
            <person name="Barry K."/>
            <person name="Brewer H.M."/>
            <person name="Purvine S.O."/>
            <person name="Wright A.T."/>
            <person name="Boxma B."/>
            <person name="Van Alen T."/>
            <person name="Hackstein J.H."/>
            <person name="Baker S.E."/>
            <person name="Grigoriev I.V."/>
            <person name="O'Malley M.A."/>
        </authorList>
    </citation>
    <scope>NUCLEOTIDE SEQUENCE [LARGE SCALE GENOMIC DNA]</scope>
    <source>
        <strain evidence="5 6">G1</strain>
    </source>
</reference>
<keyword evidence="1" id="KW-0863">Zinc-finger</keyword>
<sequence>MKAWITLYQITDEKEIFNNCKFKVIGKSIHCLNALVTKDVDNNIVYPSLEEIRDALLEFHDLYMDPEDIIDKLKNMAISTRGNIKEFNKEYKELYNKLDEDDRRCISVSDYLKSIFNKKKAWKGVKLAGKRISLAKAFSTAELIDEVENECGKRTSNSNGNSSYNQKFNSHNNKIFNNKPVTHESRDNNFKNNNLNNDGNKGKYRVQMCYFCNEEGHKKYNCPKFNHFEYLKYQRMLNEESSGSANVSNERLNY</sequence>
<dbReference type="InterPro" id="IPR001878">
    <property type="entry name" value="Znf_CCHC"/>
</dbReference>
<feature type="coiled-coil region" evidence="2">
    <location>
        <begin position="70"/>
        <end position="104"/>
    </location>
</feature>
<dbReference type="EMBL" id="MCOG01000635">
    <property type="protein sequence ID" value="ORX95983.1"/>
    <property type="molecule type" value="Genomic_DNA"/>
</dbReference>
<evidence type="ECO:0000313" key="5">
    <source>
        <dbReference type="EMBL" id="ORX95983.1"/>
    </source>
</evidence>
<evidence type="ECO:0000256" key="2">
    <source>
        <dbReference type="SAM" id="Coils"/>
    </source>
</evidence>
<protein>
    <recommendedName>
        <fullName evidence="4">CCHC-type domain-containing protein</fullName>
    </recommendedName>
</protein>
<dbReference type="GO" id="GO:0003676">
    <property type="term" value="F:nucleic acid binding"/>
    <property type="evidence" value="ECO:0007669"/>
    <property type="project" value="InterPro"/>
</dbReference>
<keyword evidence="2" id="KW-0175">Coiled coil</keyword>
<dbReference type="InterPro" id="IPR036875">
    <property type="entry name" value="Znf_CCHC_sf"/>
</dbReference>
<dbReference type="GO" id="GO:0008270">
    <property type="term" value="F:zinc ion binding"/>
    <property type="evidence" value="ECO:0007669"/>
    <property type="project" value="UniProtKB-KW"/>
</dbReference>
<comment type="caution">
    <text evidence="5">The sequence shown here is derived from an EMBL/GenBank/DDBJ whole genome shotgun (WGS) entry which is preliminary data.</text>
</comment>
<dbReference type="Proteomes" id="UP000193920">
    <property type="component" value="Unassembled WGS sequence"/>
</dbReference>
<organism evidence="5 6">
    <name type="scientific">Neocallimastix californiae</name>
    <dbReference type="NCBI Taxonomy" id="1754190"/>
    <lineage>
        <taxon>Eukaryota</taxon>
        <taxon>Fungi</taxon>
        <taxon>Fungi incertae sedis</taxon>
        <taxon>Chytridiomycota</taxon>
        <taxon>Chytridiomycota incertae sedis</taxon>
        <taxon>Neocallimastigomycetes</taxon>
        <taxon>Neocallimastigales</taxon>
        <taxon>Neocallimastigaceae</taxon>
        <taxon>Neocallimastix</taxon>
    </lineage>
</organism>
<evidence type="ECO:0000256" key="3">
    <source>
        <dbReference type="SAM" id="MobiDB-lite"/>
    </source>
</evidence>
<feature type="compositionally biased region" description="Polar residues" evidence="3">
    <location>
        <begin position="154"/>
        <end position="180"/>
    </location>
</feature>
<name>A0A1Y1YDI8_9FUNG</name>
<dbReference type="AlphaFoldDB" id="A0A1Y1YDI8"/>
<gene>
    <name evidence="5" type="ORF">LY90DRAFT_709668</name>
</gene>
<evidence type="ECO:0000256" key="1">
    <source>
        <dbReference type="PROSITE-ProRule" id="PRU00047"/>
    </source>
</evidence>
<dbReference type="SUPFAM" id="SSF57756">
    <property type="entry name" value="Retrovirus zinc finger-like domains"/>
    <property type="match status" value="1"/>
</dbReference>
<keyword evidence="1" id="KW-0862">Zinc</keyword>
<accession>A0A1Y1YDI8</accession>